<feature type="transmembrane region" description="Helical" evidence="1">
    <location>
        <begin position="23"/>
        <end position="46"/>
    </location>
</feature>
<keyword evidence="1" id="KW-0812">Transmembrane</keyword>
<accession>A0A2U1LRW6</accession>
<keyword evidence="3" id="KW-1185">Reference proteome</keyword>
<protein>
    <submittedName>
        <fullName evidence="2">Alcohol dehydrogenase 7</fullName>
    </submittedName>
</protein>
<evidence type="ECO:0000313" key="3">
    <source>
        <dbReference type="Proteomes" id="UP000245207"/>
    </source>
</evidence>
<sequence length="144" mass="15511">MAAVLLSLCNTIAKVVMRLTTLLLHMALALSLGMGTPHVVTTFLALGDITYTLKLGFCMYWHKHGCCSIIFVQHNCEGGDEADDIAPAHGASSVGTHVTAVVTCDPTNNINTIVVAKTVMYGNDFIFQHLTICLLQMFNAKLEG</sequence>
<name>A0A2U1LRW6_ARTAN</name>
<dbReference type="Proteomes" id="UP000245207">
    <property type="component" value="Unassembled WGS sequence"/>
</dbReference>
<organism evidence="2 3">
    <name type="scientific">Artemisia annua</name>
    <name type="common">Sweet wormwood</name>
    <dbReference type="NCBI Taxonomy" id="35608"/>
    <lineage>
        <taxon>Eukaryota</taxon>
        <taxon>Viridiplantae</taxon>
        <taxon>Streptophyta</taxon>
        <taxon>Embryophyta</taxon>
        <taxon>Tracheophyta</taxon>
        <taxon>Spermatophyta</taxon>
        <taxon>Magnoliopsida</taxon>
        <taxon>eudicotyledons</taxon>
        <taxon>Gunneridae</taxon>
        <taxon>Pentapetalae</taxon>
        <taxon>asterids</taxon>
        <taxon>campanulids</taxon>
        <taxon>Asterales</taxon>
        <taxon>Asteraceae</taxon>
        <taxon>Asteroideae</taxon>
        <taxon>Anthemideae</taxon>
        <taxon>Artemisiinae</taxon>
        <taxon>Artemisia</taxon>
    </lineage>
</organism>
<evidence type="ECO:0000313" key="2">
    <source>
        <dbReference type="EMBL" id="PWA51735.1"/>
    </source>
</evidence>
<gene>
    <name evidence="2" type="ORF">CTI12_AA458160</name>
</gene>
<dbReference type="AlphaFoldDB" id="A0A2U1LRW6"/>
<dbReference type="EMBL" id="PKPP01008044">
    <property type="protein sequence ID" value="PWA51735.1"/>
    <property type="molecule type" value="Genomic_DNA"/>
</dbReference>
<proteinExistence type="predicted"/>
<dbReference type="OrthoDB" id="1746041at2759"/>
<reference evidence="2 3" key="1">
    <citation type="journal article" date="2018" name="Mol. Plant">
        <title>The genome of Artemisia annua provides insight into the evolution of Asteraceae family and artemisinin biosynthesis.</title>
        <authorList>
            <person name="Shen Q."/>
            <person name="Zhang L."/>
            <person name="Liao Z."/>
            <person name="Wang S."/>
            <person name="Yan T."/>
            <person name="Shi P."/>
            <person name="Liu M."/>
            <person name="Fu X."/>
            <person name="Pan Q."/>
            <person name="Wang Y."/>
            <person name="Lv Z."/>
            <person name="Lu X."/>
            <person name="Zhang F."/>
            <person name="Jiang W."/>
            <person name="Ma Y."/>
            <person name="Chen M."/>
            <person name="Hao X."/>
            <person name="Li L."/>
            <person name="Tang Y."/>
            <person name="Lv G."/>
            <person name="Zhou Y."/>
            <person name="Sun X."/>
            <person name="Brodelius P.E."/>
            <person name="Rose J.K.C."/>
            <person name="Tang K."/>
        </authorList>
    </citation>
    <scope>NUCLEOTIDE SEQUENCE [LARGE SCALE GENOMIC DNA]</scope>
    <source>
        <strain evidence="3">cv. Huhao1</strain>
        <tissue evidence="2">Leaf</tissue>
    </source>
</reference>
<evidence type="ECO:0000256" key="1">
    <source>
        <dbReference type="SAM" id="Phobius"/>
    </source>
</evidence>
<keyword evidence="1" id="KW-0472">Membrane</keyword>
<keyword evidence="1" id="KW-1133">Transmembrane helix</keyword>
<comment type="caution">
    <text evidence="2">The sequence shown here is derived from an EMBL/GenBank/DDBJ whole genome shotgun (WGS) entry which is preliminary data.</text>
</comment>